<comment type="caution">
    <text evidence="2">The sequence shown here is derived from an EMBL/GenBank/DDBJ whole genome shotgun (WGS) entry which is preliminary data.</text>
</comment>
<feature type="transmembrane region" description="Helical" evidence="1">
    <location>
        <begin position="21"/>
        <end position="42"/>
    </location>
</feature>
<keyword evidence="3" id="KW-1185">Reference proteome</keyword>
<accession>A0ABW7H386</accession>
<organism evidence="2 3">
    <name type="scientific">Pelomonas baiyunensis</name>
    <dbReference type="NCBI Taxonomy" id="3299026"/>
    <lineage>
        <taxon>Bacteria</taxon>
        <taxon>Pseudomonadati</taxon>
        <taxon>Pseudomonadota</taxon>
        <taxon>Betaproteobacteria</taxon>
        <taxon>Burkholderiales</taxon>
        <taxon>Sphaerotilaceae</taxon>
        <taxon>Roseateles</taxon>
    </lineage>
</organism>
<reference evidence="2 3" key="1">
    <citation type="submission" date="2024-08" db="EMBL/GenBank/DDBJ databases">
        <authorList>
            <person name="Lu H."/>
        </authorList>
    </citation>
    <scope>NUCLEOTIDE SEQUENCE [LARGE SCALE GENOMIC DNA]</scope>
    <source>
        <strain evidence="2 3">BYS87W</strain>
    </source>
</reference>
<keyword evidence="1" id="KW-1133">Transmembrane helix</keyword>
<evidence type="ECO:0000256" key="1">
    <source>
        <dbReference type="SAM" id="Phobius"/>
    </source>
</evidence>
<dbReference type="InterPro" id="IPR012902">
    <property type="entry name" value="N_methyl_site"/>
</dbReference>
<keyword evidence="1" id="KW-0812">Transmembrane</keyword>
<dbReference type="Pfam" id="PF07963">
    <property type="entry name" value="N_methyl"/>
    <property type="match status" value="1"/>
</dbReference>
<evidence type="ECO:0000313" key="2">
    <source>
        <dbReference type="EMBL" id="MFG6468691.1"/>
    </source>
</evidence>
<protein>
    <submittedName>
        <fullName evidence="2">Type II secretion system protein</fullName>
    </submittedName>
</protein>
<name>A0ABW7H386_9BURK</name>
<gene>
    <name evidence="2" type="ORF">ACG01O_18860</name>
</gene>
<proteinExistence type="predicted"/>
<sequence length="153" mass="16995">MADRVPSAPSARPRIARGFTLLEVIVALVILSTSGLMLFGWINQNLATAVRLREAQARAQLQLEGVSWLATVNPSTEPEGVREMAGLRLTWRAELIEPERAEFDFGGSLMPRWMVGLYRLRATIARSDGTLRAEWEQTLAGWRPLRGGVAQKP</sequence>
<keyword evidence="1" id="KW-0472">Membrane</keyword>
<dbReference type="PROSITE" id="PS00409">
    <property type="entry name" value="PROKAR_NTER_METHYL"/>
    <property type="match status" value="1"/>
</dbReference>
<evidence type="ECO:0000313" key="3">
    <source>
        <dbReference type="Proteomes" id="UP001606303"/>
    </source>
</evidence>
<dbReference type="Proteomes" id="UP001606303">
    <property type="component" value="Unassembled WGS sequence"/>
</dbReference>
<dbReference type="NCBIfam" id="TIGR02532">
    <property type="entry name" value="IV_pilin_GFxxxE"/>
    <property type="match status" value="1"/>
</dbReference>
<dbReference type="EMBL" id="JBIGIB010000006">
    <property type="protein sequence ID" value="MFG6468691.1"/>
    <property type="molecule type" value="Genomic_DNA"/>
</dbReference>